<evidence type="ECO:0000313" key="1">
    <source>
        <dbReference type="EMBL" id="KAH9679373.1"/>
    </source>
</evidence>
<name>A0ACB8HX51_CITSI</name>
<organism evidence="1 2">
    <name type="scientific">Citrus sinensis</name>
    <name type="common">Sweet orange</name>
    <name type="synonym">Citrus aurantium var. sinensis</name>
    <dbReference type="NCBI Taxonomy" id="2711"/>
    <lineage>
        <taxon>Eukaryota</taxon>
        <taxon>Viridiplantae</taxon>
        <taxon>Streptophyta</taxon>
        <taxon>Embryophyta</taxon>
        <taxon>Tracheophyta</taxon>
        <taxon>Spermatophyta</taxon>
        <taxon>Magnoliopsida</taxon>
        <taxon>eudicotyledons</taxon>
        <taxon>Gunneridae</taxon>
        <taxon>Pentapetalae</taxon>
        <taxon>rosids</taxon>
        <taxon>malvids</taxon>
        <taxon>Sapindales</taxon>
        <taxon>Rutaceae</taxon>
        <taxon>Aurantioideae</taxon>
        <taxon>Citrus</taxon>
    </lineage>
</organism>
<proteinExistence type="predicted"/>
<sequence length="273" mass="30519">MAESTSMTDHINTLKTLFSQLTTLGHKIEENEHAELILQSLLDSYNQLIINLTNNNPADNLVFDDVAASILNEESRRKNKEDKQVSSQQAEALSMTRGKSTERGPSRSHNYGISKSRSKKNVKCYNCGKKGHFKKECWKNKQSGDNKSESSNAQGCMASTSNDGEILYSEATTVSEGRKRLSDVWLIDSGATWHMTSQREWFHTYEPISGGSVYMGDDHALEIVGIGTIKIKIFDGTVRTIEEVRHVKGLKKNLLFLGQYIVMGVKPMLKVGL</sequence>
<keyword evidence="2" id="KW-1185">Reference proteome</keyword>
<accession>A0ACB8HX51</accession>
<dbReference type="EMBL" id="CM039178">
    <property type="protein sequence ID" value="KAH9679373.1"/>
    <property type="molecule type" value="Genomic_DNA"/>
</dbReference>
<gene>
    <name evidence="1" type="ORF">KPL71_026105</name>
</gene>
<reference evidence="2" key="1">
    <citation type="journal article" date="2023" name="Hortic. Res.">
        <title>A chromosome-level phased genome enabling allele-level studies in sweet orange: a case study on citrus Huanglongbing tolerance.</title>
        <authorList>
            <person name="Wu B."/>
            <person name="Yu Q."/>
            <person name="Deng Z."/>
            <person name="Duan Y."/>
            <person name="Luo F."/>
            <person name="Gmitter F. Jr."/>
        </authorList>
    </citation>
    <scope>NUCLEOTIDE SEQUENCE [LARGE SCALE GENOMIC DNA]</scope>
    <source>
        <strain evidence="2">cv. Valencia</strain>
    </source>
</reference>
<comment type="caution">
    <text evidence="1">The sequence shown here is derived from an EMBL/GenBank/DDBJ whole genome shotgun (WGS) entry which is preliminary data.</text>
</comment>
<dbReference type="Proteomes" id="UP000829398">
    <property type="component" value="Chromosome 9"/>
</dbReference>
<protein>
    <submittedName>
        <fullName evidence="1">CCHC-type domain-containing protein</fullName>
    </submittedName>
</protein>
<evidence type="ECO:0000313" key="2">
    <source>
        <dbReference type="Proteomes" id="UP000829398"/>
    </source>
</evidence>